<evidence type="ECO:0000259" key="19">
    <source>
        <dbReference type="Pfam" id="PF00501"/>
    </source>
</evidence>
<dbReference type="Proteomes" id="UP000717515">
    <property type="component" value="Unassembled WGS sequence"/>
</dbReference>
<keyword evidence="8" id="KW-0067">ATP-binding</keyword>
<dbReference type="PANTHER" id="PTHR43107">
    <property type="entry name" value="LONG-CHAIN FATTY ACID TRANSPORT PROTEIN"/>
    <property type="match status" value="1"/>
</dbReference>
<dbReference type="GO" id="GO:0044539">
    <property type="term" value="P:long-chain fatty acid import into cell"/>
    <property type="evidence" value="ECO:0007669"/>
    <property type="project" value="TreeGrafter"/>
</dbReference>
<evidence type="ECO:0000256" key="6">
    <source>
        <dbReference type="ARBA" id="ARBA00022692"/>
    </source>
</evidence>
<dbReference type="GO" id="GO:0005324">
    <property type="term" value="F:long-chain fatty acid transmembrane transporter activity"/>
    <property type="evidence" value="ECO:0007669"/>
    <property type="project" value="TreeGrafter"/>
</dbReference>
<keyword evidence="6" id="KW-0812">Transmembrane</keyword>
<evidence type="ECO:0000256" key="11">
    <source>
        <dbReference type="ARBA" id="ARBA00023136"/>
    </source>
</evidence>
<reference evidence="21" key="1">
    <citation type="submission" date="2021-07" db="EMBL/GenBank/DDBJ databases">
        <title>Draft genome of Mortierella alpina, strain LL118, isolated from an aspen leaf litter sample.</title>
        <authorList>
            <person name="Yang S."/>
            <person name="Vinatzer B.A."/>
        </authorList>
    </citation>
    <scope>NUCLEOTIDE SEQUENCE</scope>
    <source>
        <strain evidence="21">LL118</strain>
    </source>
</reference>
<dbReference type="InterPro" id="IPR020845">
    <property type="entry name" value="AMP-binding_CS"/>
</dbReference>
<evidence type="ECO:0000256" key="12">
    <source>
        <dbReference type="ARBA" id="ARBA00023140"/>
    </source>
</evidence>
<evidence type="ECO:0000256" key="4">
    <source>
        <dbReference type="ARBA" id="ARBA00022475"/>
    </source>
</evidence>
<dbReference type="GO" id="GO:0004467">
    <property type="term" value="F:long-chain fatty acid-CoA ligase activity"/>
    <property type="evidence" value="ECO:0007669"/>
    <property type="project" value="TreeGrafter"/>
</dbReference>
<dbReference type="GO" id="GO:0005811">
    <property type="term" value="C:lipid droplet"/>
    <property type="evidence" value="ECO:0007669"/>
    <property type="project" value="TreeGrafter"/>
</dbReference>
<organism evidence="21 22">
    <name type="scientific">Mortierella alpina</name>
    <name type="common">Oleaginous fungus</name>
    <name type="synonym">Mortierella renispora</name>
    <dbReference type="NCBI Taxonomy" id="64518"/>
    <lineage>
        <taxon>Eukaryota</taxon>
        <taxon>Fungi</taxon>
        <taxon>Fungi incertae sedis</taxon>
        <taxon>Mucoromycota</taxon>
        <taxon>Mortierellomycotina</taxon>
        <taxon>Mortierellomycetes</taxon>
        <taxon>Mortierellales</taxon>
        <taxon>Mortierellaceae</taxon>
        <taxon>Mortierella</taxon>
    </lineage>
</organism>
<evidence type="ECO:0000313" key="21">
    <source>
        <dbReference type="EMBL" id="KAG9322635.1"/>
    </source>
</evidence>
<evidence type="ECO:0000256" key="13">
    <source>
        <dbReference type="ARBA" id="ARBA00046271"/>
    </source>
</evidence>
<keyword evidence="4" id="KW-1003">Cell membrane</keyword>
<sequence>MPKIISNSIISSSDNRDDPQGLHSYYCLCSEFILVIDIELGQLPRRETDNAIILANATRMYKLHAVPGEVKVVKRGEDKLEKQYRLYCPRCNLPIAYETTPHLKGGAFTYIVQGALNEIQGVPHEDWELELPGKGGDSGAADRDHEDDGNGVHGYDQDQDVEMQIRMEGNQNAAATNMVSTATSIVALLSAGIWLDGWSRFSRDLSFAIPGIRTKLFERLVVKNDVSLYNRFEDQCILRPHATALVFEGHSWTWRDLELASNRMAHWYKSKGIAPNDRVAMFMINSPQFVISWLALLKIKAVAAFINNQISGPVLTHSLKTANSHLLVFDYELLNALEESKDAIRDMGYSLFTITPREHVPELAPGQEGHLFEFMDWRRLSADGFARESRSDVVIGDVAALIYTSGTTGFPKAAVMDHGRCTLASSIWAGICKITDKDRSYNCLPLYHSAGAIVGIGQSWISGCPVVLARKFSTTTFWRDVREQQVTLIQYIGELCRYLVNAPVDPLDKHHKVRLMFGNGLRPDVWSKFQTRFGVDTVFEAYTMSEATSALFNLTSGEDGAGAVGFRGPLIRTFQPGLRIVKIDLDTEELIKDKNGFCIECAPGETGELITLADNKTSQTRYVGYYNQPKLSNAKLIQNAFVQGDQYMKTGDLLYQKDGFWYFADRAGDTFRWKGENVSTAEVADTLGRIEGIASCTVYGVKIPGQQDGRAGMAAIVLRDEYWLQDASAPGQEGGDSTLKLNEKALEDFIDRLSVYAGKRLPSYAIPRFIRIRAQDLDITGTFKNKKVELKKEGFDVTKVHERLFWWTPQGRYRPFGAKENEILLAGRARL</sequence>
<dbReference type="InterPro" id="IPR000873">
    <property type="entry name" value="AMP-dep_synth/lig_dom"/>
</dbReference>
<evidence type="ECO:0000256" key="16">
    <source>
        <dbReference type="ARBA" id="ARBA00068795"/>
    </source>
</evidence>
<dbReference type="Gene3D" id="3.30.300.30">
    <property type="match status" value="1"/>
</dbReference>
<comment type="subcellular location">
    <subcellularLocation>
        <location evidence="1">Cell membrane</location>
        <topology evidence="1">Multi-pass membrane protein</topology>
    </subcellularLocation>
    <subcellularLocation>
        <location evidence="13">Peroxisome membrane</location>
    </subcellularLocation>
</comment>
<dbReference type="InterPro" id="IPR057965">
    <property type="entry name" value="STEEP1_dom"/>
</dbReference>
<evidence type="ECO:0000256" key="8">
    <source>
        <dbReference type="ARBA" id="ARBA00022840"/>
    </source>
</evidence>
<keyword evidence="11" id="KW-0472">Membrane</keyword>
<feature type="compositionally biased region" description="Basic and acidic residues" evidence="18">
    <location>
        <begin position="140"/>
        <end position="150"/>
    </location>
</feature>
<comment type="similarity">
    <text evidence="2">Belongs to the ATP-dependent AMP-binding enzyme family.</text>
</comment>
<evidence type="ECO:0000256" key="2">
    <source>
        <dbReference type="ARBA" id="ARBA00006432"/>
    </source>
</evidence>
<evidence type="ECO:0000259" key="20">
    <source>
        <dbReference type="Pfam" id="PF25809"/>
    </source>
</evidence>
<keyword evidence="3" id="KW-0813">Transport</keyword>
<evidence type="ECO:0000256" key="18">
    <source>
        <dbReference type="SAM" id="MobiDB-lite"/>
    </source>
</evidence>
<evidence type="ECO:0000256" key="15">
    <source>
        <dbReference type="ARBA" id="ARBA00060276"/>
    </source>
</evidence>
<evidence type="ECO:0000313" key="22">
    <source>
        <dbReference type="Proteomes" id="UP000717515"/>
    </source>
</evidence>
<keyword evidence="9" id="KW-1133">Transmembrane helix</keyword>
<dbReference type="EMBL" id="JAIFTL010000136">
    <property type="protein sequence ID" value="KAG9322635.1"/>
    <property type="molecule type" value="Genomic_DNA"/>
</dbReference>
<dbReference type="PROSITE" id="PS00455">
    <property type="entry name" value="AMP_BINDING"/>
    <property type="match status" value="1"/>
</dbReference>
<keyword evidence="7" id="KW-0547">Nucleotide-binding</keyword>
<comment type="caution">
    <text evidence="21">The sequence shown here is derived from an EMBL/GenBank/DDBJ whole genome shotgun (WGS) entry which is preliminary data.</text>
</comment>
<dbReference type="InterPro" id="IPR042099">
    <property type="entry name" value="ANL_N_sf"/>
</dbReference>
<dbReference type="Gene3D" id="3.40.50.12780">
    <property type="entry name" value="N-terminal domain of ligase-like"/>
    <property type="match status" value="1"/>
</dbReference>
<dbReference type="PANTHER" id="PTHR43107:SF15">
    <property type="entry name" value="FATTY ACID TRANSPORT PROTEIN 3, ISOFORM A"/>
    <property type="match status" value="1"/>
</dbReference>
<evidence type="ECO:0000256" key="17">
    <source>
        <dbReference type="ARBA" id="ARBA00078285"/>
    </source>
</evidence>
<keyword evidence="12" id="KW-0576">Peroxisome</keyword>
<feature type="domain" description="STEEP1" evidence="20">
    <location>
        <begin position="20"/>
        <end position="123"/>
    </location>
</feature>
<dbReference type="GO" id="GO:0009898">
    <property type="term" value="C:cytoplasmic side of plasma membrane"/>
    <property type="evidence" value="ECO:0007669"/>
    <property type="project" value="TreeGrafter"/>
</dbReference>
<dbReference type="Pfam" id="PF00501">
    <property type="entry name" value="AMP-binding"/>
    <property type="match status" value="1"/>
</dbReference>
<proteinExistence type="inferred from homology"/>
<comment type="catalytic activity">
    <reaction evidence="14">
        <text>a very long-chain fatty acid + ATP + CoA = a very long-chain fatty acyl-CoA + AMP + diphosphate</text>
        <dbReference type="Rhea" id="RHEA:54536"/>
        <dbReference type="ChEBI" id="CHEBI:30616"/>
        <dbReference type="ChEBI" id="CHEBI:33019"/>
        <dbReference type="ChEBI" id="CHEBI:57287"/>
        <dbReference type="ChEBI" id="CHEBI:58950"/>
        <dbReference type="ChEBI" id="CHEBI:138261"/>
        <dbReference type="ChEBI" id="CHEBI:456215"/>
    </reaction>
</comment>
<evidence type="ECO:0000256" key="1">
    <source>
        <dbReference type="ARBA" id="ARBA00004651"/>
    </source>
</evidence>
<feature type="region of interest" description="Disordered" evidence="18">
    <location>
        <begin position="130"/>
        <end position="156"/>
    </location>
</feature>
<gene>
    <name evidence="21" type="ORF">KVV02_002364</name>
</gene>
<protein>
    <recommendedName>
        <fullName evidence="16">Very long-chain fatty acid transport protein</fullName>
    </recommendedName>
    <alternativeName>
        <fullName evidence="17">Very-long-chain acyl-CoA synthetase</fullName>
    </alternativeName>
</protein>
<evidence type="ECO:0000256" key="3">
    <source>
        <dbReference type="ARBA" id="ARBA00022448"/>
    </source>
</evidence>
<evidence type="ECO:0000256" key="10">
    <source>
        <dbReference type="ARBA" id="ARBA00023055"/>
    </source>
</evidence>
<feature type="domain" description="AMP-dependent synthetase/ligase" evidence="19">
    <location>
        <begin position="232"/>
        <end position="609"/>
    </location>
</feature>
<dbReference type="InterPro" id="IPR045851">
    <property type="entry name" value="AMP-bd_C_sf"/>
</dbReference>
<dbReference type="AlphaFoldDB" id="A0A9P8A4F6"/>
<dbReference type="GO" id="GO:0005778">
    <property type="term" value="C:peroxisomal membrane"/>
    <property type="evidence" value="ECO:0007669"/>
    <property type="project" value="UniProtKB-SubCell"/>
</dbReference>
<evidence type="ECO:0000256" key="7">
    <source>
        <dbReference type="ARBA" id="ARBA00022741"/>
    </source>
</evidence>
<keyword evidence="5" id="KW-0436">Ligase</keyword>
<evidence type="ECO:0000256" key="14">
    <source>
        <dbReference type="ARBA" id="ARBA00051585"/>
    </source>
</evidence>
<dbReference type="GO" id="GO:0005524">
    <property type="term" value="F:ATP binding"/>
    <property type="evidence" value="ECO:0007669"/>
    <property type="project" value="UniProtKB-KW"/>
</dbReference>
<dbReference type="Pfam" id="PF25809">
    <property type="entry name" value="STEEP1"/>
    <property type="match status" value="1"/>
</dbReference>
<comment type="function">
    <text evidence="15">Acyl-CoA synthetase required for both the import of long chain fatty acids (LCFAs) (C14-C18) and the activation very long chain fatty acids (VLCFAs) (C20-C26) by esterification of the fatty acids into metabolically active CoA-thioesters for subsequent degradation or incorporation into phospholipids. The transport and fatty acyl-CoA synthetase activities are genetically separable and are thus independent activities. Esterifies VLCFAs in the peroxisome matrix. The VLCFAs are actively transported into peroxisomes by a PXA1-PXA2 heterodimeric transporter in the peroxisomal membrane.</text>
</comment>
<accession>A0A9P8A4F6</accession>
<evidence type="ECO:0000256" key="9">
    <source>
        <dbReference type="ARBA" id="ARBA00022989"/>
    </source>
</evidence>
<name>A0A9P8A4F6_MORAP</name>
<evidence type="ECO:0000256" key="5">
    <source>
        <dbReference type="ARBA" id="ARBA00022598"/>
    </source>
</evidence>
<keyword evidence="10" id="KW-0445">Lipid transport</keyword>
<dbReference type="FunFam" id="3.40.50.12780:FF:000019">
    <property type="entry name" value="Long-chain fatty acid transporter"/>
    <property type="match status" value="1"/>
</dbReference>
<dbReference type="SUPFAM" id="SSF56801">
    <property type="entry name" value="Acetyl-CoA synthetase-like"/>
    <property type="match status" value="1"/>
</dbReference>